<dbReference type="InterPro" id="IPR041698">
    <property type="entry name" value="Methyltransf_25"/>
</dbReference>
<feature type="domain" description="Methyltransferase" evidence="3">
    <location>
        <begin position="56"/>
        <end position="146"/>
    </location>
</feature>
<dbReference type="Proteomes" id="UP000276103">
    <property type="component" value="Unassembled WGS sequence"/>
</dbReference>
<keyword evidence="1" id="KW-0489">Methyltransferase</keyword>
<dbReference type="Pfam" id="PF13649">
    <property type="entry name" value="Methyltransf_25"/>
    <property type="match status" value="1"/>
</dbReference>
<dbReference type="PANTHER" id="PTHR44942">
    <property type="entry name" value="METHYLTRANSF_11 DOMAIN-CONTAINING PROTEIN"/>
    <property type="match status" value="1"/>
</dbReference>
<dbReference type="InterPro" id="IPR029063">
    <property type="entry name" value="SAM-dependent_MTases_sf"/>
</dbReference>
<dbReference type="RefSeq" id="WP_127052187.1">
    <property type="nucleotide sequence ID" value="NZ_RSCM01000001.1"/>
</dbReference>
<proteinExistence type="predicted"/>
<dbReference type="Gene3D" id="3.40.50.150">
    <property type="entry name" value="Vaccinia Virus protein VP39"/>
    <property type="match status" value="1"/>
</dbReference>
<evidence type="ECO:0000256" key="1">
    <source>
        <dbReference type="ARBA" id="ARBA00022603"/>
    </source>
</evidence>
<protein>
    <recommendedName>
        <fullName evidence="3">Methyltransferase domain-containing protein</fullName>
    </recommendedName>
</protein>
<name>A0A433V1U2_ANAVA</name>
<dbReference type="GO" id="GO:0032259">
    <property type="term" value="P:methylation"/>
    <property type="evidence" value="ECO:0007669"/>
    <property type="project" value="UniProtKB-KW"/>
</dbReference>
<organism evidence="4 5">
    <name type="scientific">Trichormus variabilis SAG 1403-4b</name>
    <dbReference type="NCBI Taxonomy" id="447716"/>
    <lineage>
        <taxon>Bacteria</taxon>
        <taxon>Bacillati</taxon>
        <taxon>Cyanobacteriota</taxon>
        <taxon>Cyanophyceae</taxon>
        <taxon>Nostocales</taxon>
        <taxon>Nostocaceae</taxon>
        <taxon>Trichormus</taxon>
    </lineage>
</organism>
<reference evidence="4 5" key="1">
    <citation type="journal article" date="2019" name="Genome Biol. Evol.">
        <title>Day and night: Metabolic profiles and evolutionary relationships of six axenic non-marine cyanobacteria.</title>
        <authorList>
            <person name="Will S.E."/>
            <person name="Henke P."/>
            <person name="Boedeker C."/>
            <person name="Huang S."/>
            <person name="Brinkmann H."/>
            <person name="Rohde M."/>
            <person name="Jarek M."/>
            <person name="Friedl T."/>
            <person name="Seufert S."/>
            <person name="Schumacher M."/>
            <person name="Overmann J."/>
            <person name="Neumann-Schaal M."/>
            <person name="Petersen J."/>
        </authorList>
    </citation>
    <scope>NUCLEOTIDE SEQUENCE [LARGE SCALE GENOMIC DNA]</scope>
    <source>
        <strain evidence="4 5">SAG 1403-4b</strain>
    </source>
</reference>
<evidence type="ECO:0000256" key="2">
    <source>
        <dbReference type="ARBA" id="ARBA00022679"/>
    </source>
</evidence>
<keyword evidence="2" id="KW-0808">Transferase</keyword>
<dbReference type="InterPro" id="IPR051052">
    <property type="entry name" value="Diverse_substrate_MTase"/>
</dbReference>
<dbReference type="AlphaFoldDB" id="A0A433V1U2"/>
<evidence type="ECO:0000313" key="4">
    <source>
        <dbReference type="EMBL" id="RUT00055.1"/>
    </source>
</evidence>
<dbReference type="GO" id="GO:0008168">
    <property type="term" value="F:methyltransferase activity"/>
    <property type="evidence" value="ECO:0007669"/>
    <property type="project" value="UniProtKB-KW"/>
</dbReference>
<dbReference type="EMBL" id="RSCM01000001">
    <property type="protein sequence ID" value="RUT00055.1"/>
    <property type="molecule type" value="Genomic_DNA"/>
</dbReference>
<keyword evidence="5" id="KW-1185">Reference proteome</keyword>
<evidence type="ECO:0000313" key="5">
    <source>
        <dbReference type="Proteomes" id="UP000276103"/>
    </source>
</evidence>
<dbReference type="CDD" id="cd02440">
    <property type="entry name" value="AdoMet_MTases"/>
    <property type="match status" value="1"/>
</dbReference>
<dbReference type="PANTHER" id="PTHR44942:SF4">
    <property type="entry name" value="METHYLTRANSFERASE TYPE 11 DOMAIN-CONTAINING PROTEIN"/>
    <property type="match status" value="1"/>
</dbReference>
<dbReference type="OrthoDB" id="9797252at2"/>
<evidence type="ECO:0000259" key="3">
    <source>
        <dbReference type="Pfam" id="PF13649"/>
    </source>
</evidence>
<sequence>MKELDQIKNLYLQDLDLKRNWYSPVADAYNQVRPRYPQEIINRTVEVAKISPASKILELGCGPGNATVSYAQLGFSIVGLEPSQEACKFARENCAAYPNVEIQKTTFEEWKLEPGKFNAVLAATSFHWMNSETAYAKAADALQEDGSLILLWNMTPQPDYEVYQNLHEVYQIYAPYSARYEDSITQEKIVKSFGQKVTDSGRFKDLISGHLLCQVTYSVDNYLLLLSTLSPYLKLEKSIQDALFAGLRSKIEQYYGGSIEIKYISAFQVAKKV</sequence>
<comment type="caution">
    <text evidence="4">The sequence shown here is derived from an EMBL/GenBank/DDBJ whole genome shotgun (WGS) entry which is preliminary data.</text>
</comment>
<accession>A0A433V1U2</accession>
<gene>
    <name evidence="4" type="ORF">DSM107003_06380</name>
</gene>
<dbReference type="SUPFAM" id="SSF53335">
    <property type="entry name" value="S-adenosyl-L-methionine-dependent methyltransferases"/>
    <property type="match status" value="1"/>
</dbReference>